<dbReference type="GO" id="GO:0016324">
    <property type="term" value="C:apical plasma membrane"/>
    <property type="evidence" value="ECO:0007669"/>
    <property type="project" value="UniProtKB-SubCell"/>
</dbReference>
<comment type="similarity">
    <text evidence="2">Belongs to the AspA/AstE family. Aspartoacylase subfamily.</text>
</comment>
<dbReference type="Pfam" id="PF04952">
    <property type="entry name" value="AstE_AspA_hybrid"/>
    <property type="match status" value="1"/>
</dbReference>
<dbReference type="GeneID" id="102356309"/>
<dbReference type="EC" id="3.5.1.114" evidence="9"/>
<evidence type="ECO:0000256" key="9">
    <source>
        <dbReference type="ARBA" id="ARBA00034807"/>
    </source>
</evidence>
<keyword evidence="8" id="KW-0472">Membrane</keyword>
<evidence type="ECO:0000256" key="13">
    <source>
        <dbReference type="PIRSR" id="PIRSR018001-1"/>
    </source>
</evidence>
<dbReference type="InterPro" id="IPR007036">
    <property type="entry name" value="Aste_AspA_hybrid_dom"/>
</dbReference>
<gene>
    <name evidence="17" type="primary">LOC102356309</name>
</gene>
<dbReference type="Proteomes" id="UP000008672">
    <property type="component" value="Unassembled WGS sequence"/>
</dbReference>
<dbReference type="PANTHER" id="PTHR15162">
    <property type="entry name" value="ASPARTOACYLASE"/>
    <property type="match status" value="1"/>
</dbReference>
<dbReference type="STRING" id="7897.ENSLACP00000004346"/>
<evidence type="ECO:0000256" key="1">
    <source>
        <dbReference type="ARBA" id="ARBA00004496"/>
    </source>
</evidence>
<dbReference type="GO" id="GO:0016788">
    <property type="term" value="F:hydrolase activity, acting on ester bonds"/>
    <property type="evidence" value="ECO:0007669"/>
    <property type="project" value="InterPro"/>
</dbReference>
<dbReference type="OrthoDB" id="8300214at2759"/>
<dbReference type="Ensembl" id="ENSLACT00000004384.1">
    <property type="protein sequence ID" value="ENSLACP00000004346.1"/>
    <property type="gene ID" value="ENSLACG00000003864.1"/>
</dbReference>
<dbReference type="InterPro" id="IPR050178">
    <property type="entry name" value="AspA/AstE_fam"/>
</dbReference>
<evidence type="ECO:0000256" key="7">
    <source>
        <dbReference type="ARBA" id="ARBA00022833"/>
    </source>
</evidence>
<evidence type="ECO:0000256" key="8">
    <source>
        <dbReference type="ARBA" id="ARBA00023136"/>
    </source>
</evidence>
<dbReference type="GO" id="GO:0046872">
    <property type="term" value="F:metal ion binding"/>
    <property type="evidence" value="ECO:0007669"/>
    <property type="project" value="UniProtKB-KW"/>
</dbReference>
<dbReference type="Gene3D" id="2.20.25.160">
    <property type="match status" value="1"/>
</dbReference>
<proteinExistence type="inferred from homology"/>
<dbReference type="PIRSF" id="PIRSF018001">
    <property type="entry name" value="Aspartoacylase"/>
    <property type="match status" value="1"/>
</dbReference>
<evidence type="ECO:0000256" key="10">
    <source>
        <dbReference type="ARBA" id="ARBA00037831"/>
    </source>
</evidence>
<reference evidence="17" key="2">
    <citation type="submission" date="2025-08" db="UniProtKB">
        <authorList>
            <consortium name="Ensembl"/>
        </authorList>
    </citation>
    <scope>IDENTIFICATION</scope>
</reference>
<evidence type="ECO:0000256" key="12">
    <source>
        <dbReference type="ARBA" id="ARBA00049326"/>
    </source>
</evidence>
<dbReference type="SUPFAM" id="SSF53187">
    <property type="entry name" value="Zn-dependent exopeptidases"/>
    <property type="match status" value="1"/>
</dbReference>
<dbReference type="InterPro" id="IPR055438">
    <property type="entry name" value="AstE_AspA_cat"/>
</dbReference>
<dbReference type="GO" id="GO:0004046">
    <property type="term" value="F:aminoacylase activity"/>
    <property type="evidence" value="ECO:0007669"/>
    <property type="project" value="TreeGrafter"/>
</dbReference>
<dbReference type="EMBL" id="AFYH01100374">
    <property type="status" value="NOT_ANNOTATED_CDS"/>
    <property type="molecule type" value="Genomic_DNA"/>
</dbReference>
<dbReference type="eggNOG" id="ENOG502QRAK">
    <property type="taxonomic scope" value="Eukaryota"/>
</dbReference>
<evidence type="ECO:0000256" key="6">
    <source>
        <dbReference type="ARBA" id="ARBA00022801"/>
    </source>
</evidence>
<comment type="cofactor">
    <cofactor evidence="14">
        <name>Zn(2+)</name>
        <dbReference type="ChEBI" id="CHEBI:29105"/>
    </cofactor>
    <text evidence="14">Binds 1 zinc ion per subunit.</text>
</comment>
<protein>
    <recommendedName>
        <fullName evidence="9">N-acyl-aromatic-L-amino acid amidohydrolase</fullName>
        <ecNumber evidence="9">3.5.1.114</ecNumber>
    </recommendedName>
</protein>
<dbReference type="HOGENOM" id="CLU_083292_0_0_1"/>
<evidence type="ECO:0000256" key="3">
    <source>
        <dbReference type="ARBA" id="ARBA00022475"/>
    </source>
</evidence>
<keyword evidence="7 14" id="KW-0862">Zinc</keyword>
<dbReference type="PANTHER" id="PTHR15162:SF5">
    <property type="entry name" value="N-ACYL-AROMATIC-L-AMINO ACID AMIDOHYDROLASE (CARBOXYLATE-FORMING)"/>
    <property type="match status" value="1"/>
</dbReference>
<evidence type="ECO:0000313" key="18">
    <source>
        <dbReference type="Proteomes" id="UP000008672"/>
    </source>
</evidence>
<feature type="binding site" evidence="14">
    <location>
        <position position="23"/>
    </location>
    <ligand>
        <name>Zn(2+)</name>
        <dbReference type="ChEBI" id="CHEBI:29105"/>
    </ligand>
</feature>
<dbReference type="FunFam" id="3.40.630.10:FF:000025">
    <property type="entry name" value="aspartoacylase"/>
    <property type="match status" value="1"/>
</dbReference>
<dbReference type="InParanoid" id="H3A3X5"/>
<dbReference type="AlphaFoldDB" id="H3A3X5"/>
<dbReference type="RefSeq" id="XP_005999316.1">
    <property type="nucleotide sequence ID" value="XM_005999254.3"/>
</dbReference>
<evidence type="ECO:0000256" key="14">
    <source>
        <dbReference type="PIRSR" id="PIRSR018001-3"/>
    </source>
</evidence>
<name>H3A3X5_LATCH</name>
<keyword evidence="6" id="KW-0378">Hydrolase</keyword>
<evidence type="ECO:0000259" key="15">
    <source>
        <dbReference type="Pfam" id="PF04952"/>
    </source>
</evidence>
<dbReference type="EMBL" id="AFYH01100375">
    <property type="status" value="NOT_ANNOTATED_CDS"/>
    <property type="molecule type" value="Genomic_DNA"/>
</dbReference>
<reference evidence="17" key="3">
    <citation type="submission" date="2025-09" db="UniProtKB">
        <authorList>
            <consortium name="Ensembl"/>
        </authorList>
    </citation>
    <scope>IDENTIFICATION</scope>
</reference>
<accession>H3A3X5</accession>
<reference evidence="18" key="1">
    <citation type="submission" date="2011-08" db="EMBL/GenBank/DDBJ databases">
        <title>The draft genome of Latimeria chalumnae.</title>
        <authorList>
            <person name="Di Palma F."/>
            <person name="Alfoldi J."/>
            <person name="Johnson J."/>
            <person name="Berlin A."/>
            <person name="Gnerre S."/>
            <person name="Jaffe D."/>
            <person name="MacCallum I."/>
            <person name="Young S."/>
            <person name="Walker B.J."/>
            <person name="Lander E."/>
            <person name="Lindblad-Toh K."/>
        </authorList>
    </citation>
    <scope>NUCLEOTIDE SEQUENCE [LARGE SCALE GENOMIC DNA]</scope>
    <source>
        <strain evidence="18">Wild caught</strain>
    </source>
</reference>
<dbReference type="GO" id="GO:0005829">
    <property type="term" value="C:cytosol"/>
    <property type="evidence" value="ECO:0007669"/>
    <property type="project" value="TreeGrafter"/>
</dbReference>
<dbReference type="KEGG" id="lcm:102356309"/>
<feature type="binding site" evidence="14">
    <location>
        <position position="20"/>
    </location>
    <ligand>
        <name>Zn(2+)</name>
        <dbReference type="ChEBI" id="CHEBI:29105"/>
    </ligand>
</feature>
<evidence type="ECO:0000256" key="2">
    <source>
        <dbReference type="ARBA" id="ARBA00006173"/>
    </source>
</evidence>
<organism evidence="17 18">
    <name type="scientific">Latimeria chalumnae</name>
    <name type="common">Coelacanth</name>
    <dbReference type="NCBI Taxonomy" id="7897"/>
    <lineage>
        <taxon>Eukaryota</taxon>
        <taxon>Metazoa</taxon>
        <taxon>Chordata</taxon>
        <taxon>Craniata</taxon>
        <taxon>Vertebrata</taxon>
        <taxon>Euteleostomi</taxon>
        <taxon>Coelacanthiformes</taxon>
        <taxon>Coelacanthidae</taxon>
        <taxon>Latimeria</taxon>
    </lineage>
</organism>
<dbReference type="Bgee" id="ENSLACG00000003864">
    <property type="expression patterns" value="Expressed in post-anal tail muscle and 6 other cell types or tissues"/>
</dbReference>
<dbReference type="HAMAP" id="MF_00704">
    <property type="entry name" value="Aspartoacylase"/>
    <property type="match status" value="1"/>
</dbReference>
<keyword evidence="4" id="KW-0963">Cytoplasm</keyword>
<comment type="catalytic activity">
    <reaction evidence="12">
        <text>an N-acyl-aromatic L-alpha-amino acid + H2O = an aromatic L-alpha-amino acid + a carboxylate</text>
        <dbReference type="Rhea" id="RHEA:54184"/>
        <dbReference type="ChEBI" id="CHEBI:15377"/>
        <dbReference type="ChEBI" id="CHEBI:29067"/>
        <dbReference type="ChEBI" id="CHEBI:84824"/>
        <dbReference type="ChEBI" id="CHEBI:138093"/>
        <dbReference type="EC" id="3.5.1.114"/>
    </reaction>
</comment>
<dbReference type="EMBL" id="AFYH01100376">
    <property type="status" value="NOT_ANNOTATED_CDS"/>
    <property type="molecule type" value="Genomic_DNA"/>
</dbReference>
<sequence length="314" mass="34964">MSSLETHPPIKHVVAVGGTHGNEMSGVCLARYWLKDPSELQRESFSATSFLSNTQAAERCLRYVDQDLNRCFQETILDSSESFSLPYEVARAKEINKTLGPKGSSEAPDFIFDMHNTTANMGSTFILGQPGDHLTLHMMKYMQEENSDSPCFFIVGKSVTAFLGSIAKRFMVVELGPQPQGVIRADQLVRMRHLVASGLDFIDLFNKGTEFPAFEADIFQPVDTVNYPRDASGQITAVVHPERQDKDFVPLNPGDPIFQTLSGETIAFCGNHTVFPLFVNEAAYYEKGVAFWIAEKRREMVPAVGVNESHRNIS</sequence>
<dbReference type="InterPro" id="IPR016708">
    <property type="entry name" value="Aspartoacylase"/>
</dbReference>
<keyword evidence="18" id="KW-1185">Reference proteome</keyword>
<feature type="active site" description="Proton donor/acceptor" evidence="13">
    <location>
        <position position="174"/>
    </location>
</feature>
<feature type="binding site" evidence="14">
    <location>
        <position position="115"/>
    </location>
    <ligand>
        <name>Zn(2+)</name>
        <dbReference type="ChEBI" id="CHEBI:29105"/>
    </ligand>
</feature>
<keyword evidence="3" id="KW-1003">Cell membrane</keyword>
<keyword evidence="5 14" id="KW-0479">Metal-binding</keyword>
<evidence type="ECO:0000256" key="4">
    <source>
        <dbReference type="ARBA" id="ARBA00022490"/>
    </source>
</evidence>
<evidence type="ECO:0000259" key="16">
    <source>
        <dbReference type="Pfam" id="PF24827"/>
    </source>
</evidence>
<evidence type="ECO:0000256" key="11">
    <source>
        <dbReference type="ARBA" id="ARBA00048435"/>
    </source>
</evidence>
<feature type="domain" description="AstE/AspA barrel-sandwich hybrid" evidence="15">
    <location>
        <begin position="215"/>
        <end position="296"/>
    </location>
</feature>
<dbReference type="EMBL" id="AFYH01100377">
    <property type="status" value="NOT_ANNOTATED_CDS"/>
    <property type="molecule type" value="Genomic_DNA"/>
</dbReference>
<comment type="catalytic activity">
    <reaction evidence="11">
        <text>an N-acetyl-L-cysteine-S-conjugate + H2O = an S-substituted L-cysteine + acetate</text>
        <dbReference type="Rhea" id="RHEA:36855"/>
        <dbReference type="ChEBI" id="CHEBI:15377"/>
        <dbReference type="ChEBI" id="CHEBI:30089"/>
        <dbReference type="ChEBI" id="CHEBI:58717"/>
        <dbReference type="ChEBI" id="CHEBI:58718"/>
        <dbReference type="EC" id="3.5.1.114"/>
    </reaction>
</comment>
<dbReference type="Gene3D" id="3.40.630.10">
    <property type="entry name" value="Zn peptidases"/>
    <property type="match status" value="1"/>
</dbReference>
<evidence type="ECO:0000313" key="17">
    <source>
        <dbReference type="Ensembl" id="ENSLACP00000004346.1"/>
    </source>
</evidence>
<dbReference type="GeneTree" id="ENSGT00390000001189"/>
<evidence type="ECO:0000256" key="5">
    <source>
        <dbReference type="ARBA" id="ARBA00022723"/>
    </source>
</evidence>
<dbReference type="CDD" id="cd06909">
    <property type="entry name" value="M14_ASPA"/>
    <property type="match status" value="1"/>
</dbReference>
<comment type="subcellular location">
    <subcellularLocation>
        <location evidence="10">Apical cell membrane</location>
        <topology evidence="10">Peripheral membrane protein</topology>
    </subcellularLocation>
    <subcellularLocation>
        <location evidence="1">Cytoplasm</location>
    </subcellularLocation>
</comment>
<feature type="domain" description="Succinylglutamate desuccinylase/Aspartoacylase catalytic" evidence="16">
    <location>
        <begin position="10"/>
        <end position="202"/>
    </location>
</feature>
<dbReference type="NCBIfam" id="NF002601">
    <property type="entry name" value="PRK02259.1"/>
    <property type="match status" value="1"/>
</dbReference>
<dbReference type="Pfam" id="PF24827">
    <property type="entry name" value="AstE_AspA_cat"/>
    <property type="match status" value="1"/>
</dbReference>